<accession>S4NE86</accession>
<reference evidence="3" key="1">
    <citation type="journal article" date="2013" name="Genome Announc.">
        <title>Draft Genome Sequence of D-Branched-Chain Amino Acid Producer Lactobacillus otakiensis JCM 15040T, Isolated from a Traditional Japanese Pickle.</title>
        <authorList>
            <person name="Doi K."/>
            <person name="Mori K."/>
            <person name="Mutaguchi Y."/>
            <person name="Tashiro K."/>
            <person name="Fujino Y."/>
            <person name="Ohmori T."/>
            <person name="Kuhara S."/>
            <person name="Ohshima T."/>
        </authorList>
    </citation>
    <scope>NUCLEOTIDE SEQUENCE [LARGE SCALE GENOMIC DNA]</scope>
    <source>
        <strain evidence="3">JCM 15040</strain>
    </source>
</reference>
<keyword evidence="1" id="KW-0812">Transmembrane</keyword>
<protein>
    <submittedName>
        <fullName evidence="2">Uncharacterized protein</fullName>
    </submittedName>
</protein>
<keyword evidence="1" id="KW-0472">Membrane</keyword>
<dbReference type="STRING" id="1423780.FD05_GL000042"/>
<feature type="transmembrane region" description="Helical" evidence="1">
    <location>
        <begin position="80"/>
        <end position="96"/>
    </location>
</feature>
<feature type="transmembrane region" description="Helical" evidence="1">
    <location>
        <begin position="108"/>
        <end position="128"/>
    </location>
</feature>
<dbReference type="AlphaFoldDB" id="S4NE86"/>
<gene>
    <name evidence="2" type="ORF">LOT_1767</name>
</gene>
<dbReference type="GeneID" id="301047342"/>
<comment type="caution">
    <text evidence="2">The sequence shown here is derived from an EMBL/GenBank/DDBJ whole genome shotgun (WGS) entry which is preliminary data.</text>
</comment>
<feature type="transmembrane region" description="Helical" evidence="1">
    <location>
        <begin position="57"/>
        <end position="75"/>
    </location>
</feature>
<dbReference type="EMBL" id="BASH01000006">
    <property type="protein sequence ID" value="GAD17229.1"/>
    <property type="molecule type" value="Genomic_DNA"/>
</dbReference>
<keyword evidence="1" id="KW-1133">Transmembrane helix</keyword>
<keyword evidence="3" id="KW-1185">Reference proteome</keyword>
<dbReference type="RefSeq" id="WP_020281669.1">
    <property type="nucleotide sequence ID" value="NZ_AZED01000008.1"/>
</dbReference>
<feature type="transmembrane region" description="Helical" evidence="1">
    <location>
        <begin position="12"/>
        <end position="37"/>
    </location>
</feature>
<dbReference type="Proteomes" id="UP000016361">
    <property type="component" value="Unassembled WGS sequence"/>
</dbReference>
<evidence type="ECO:0000313" key="3">
    <source>
        <dbReference type="Proteomes" id="UP000016361"/>
    </source>
</evidence>
<organism evidence="2 3">
    <name type="scientific">Lentilactobacillus otakiensis DSM 19908 = JCM 15040</name>
    <dbReference type="NCBI Taxonomy" id="1423780"/>
    <lineage>
        <taxon>Bacteria</taxon>
        <taxon>Bacillati</taxon>
        <taxon>Bacillota</taxon>
        <taxon>Bacilli</taxon>
        <taxon>Lactobacillales</taxon>
        <taxon>Lactobacillaceae</taxon>
        <taxon>Lentilactobacillus</taxon>
    </lineage>
</organism>
<evidence type="ECO:0000256" key="1">
    <source>
        <dbReference type="SAM" id="Phobius"/>
    </source>
</evidence>
<evidence type="ECO:0000313" key="2">
    <source>
        <dbReference type="EMBL" id="GAD17229.1"/>
    </source>
</evidence>
<name>S4NE86_9LACO</name>
<proteinExistence type="predicted"/>
<sequence length="133" mass="15065">MAKFITMKFHGISMLVLLLITLYLCYISLQNGINIWFAAATYTDQTTSLVEKITWFFRYYGVVISLLCIATLWILKFNGIIVTIAMVIYLLLLANIDAPDGFFDTPSSFVVPCLVVLFVIIMAISNFLRQNSC</sequence>